<accession>A0AAD1XYP6</accession>
<protein>
    <submittedName>
        <fullName evidence="1">Uncharacterized protein</fullName>
    </submittedName>
</protein>
<keyword evidence="2" id="KW-1185">Reference proteome</keyword>
<dbReference type="AlphaFoldDB" id="A0AAD1XYP6"/>
<dbReference type="EMBL" id="CAMPGE010023590">
    <property type="protein sequence ID" value="CAI2381510.1"/>
    <property type="molecule type" value="Genomic_DNA"/>
</dbReference>
<evidence type="ECO:0000313" key="1">
    <source>
        <dbReference type="EMBL" id="CAI2381510.1"/>
    </source>
</evidence>
<gene>
    <name evidence="1" type="ORF">ECRASSUSDP1_LOCUS22966</name>
</gene>
<organism evidence="1 2">
    <name type="scientific">Euplotes crassus</name>
    <dbReference type="NCBI Taxonomy" id="5936"/>
    <lineage>
        <taxon>Eukaryota</taxon>
        <taxon>Sar</taxon>
        <taxon>Alveolata</taxon>
        <taxon>Ciliophora</taxon>
        <taxon>Intramacronucleata</taxon>
        <taxon>Spirotrichea</taxon>
        <taxon>Hypotrichia</taxon>
        <taxon>Euplotida</taxon>
        <taxon>Euplotidae</taxon>
        <taxon>Moneuplotes</taxon>
    </lineage>
</organism>
<dbReference type="Proteomes" id="UP001295684">
    <property type="component" value="Unassembled WGS sequence"/>
</dbReference>
<sequence length="61" mass="6900">MKMTNMTTFVGMNSTQQAWGHLTTPCEQLTDFTTRDYLNDMHIEESAGNSKIVKAIPCNVF</sequence>
<evidence type="ECO:0000313" key="2">
    <source>
        <dbReference type="Proteomes" id="UP001295684"/>
    </source>
</evidence>
<reference evidence="1" key="1">
    <citation type="submission" date="2023-07" db="EMBL/GenBank/DDBJ databases">
        <authorList>
            <consortium name="AG Swart"/>
            <person name="Singh M."/>
            <person name="Singh A."/>
            <person name="Seah K."/>
            <person name="Emmerich C."/>
        </authorList>
    </citation>
    <scope>NUCLEOTIDE SEQUENCE</scope>
    <source>
        <strain evidence="1">DP1</strain>
    </source>
</reference>
<name>A0AAD1XYP6_EUPCR</name>
<proteinExistence type="predicted"/>
<comment type="caution">
    <text evidence="1">The sequence shown here is derived from an EMBL/GenBank/DDBJ whole genome shotgun (WGS) entry which is preliminary data.</text>
</comment>